<reference evidence="4" key="1">
    <citation type="submission" date="2025-08" db="UniProtKB">
        <authorList>
            <consortium name="RefSeq"/>
        </authorList>
    </citation>
    <scope>IDENTIFICATION</scope>
    <source>
        <tissue evidence="4">Blood</tissue>
    </source>
</reference>
<evidence type="ECO:0000313" key="3">
    <source>
        <dbReference type="Proteomes" id="UP001190640"/>
    </source>
</evidence>
<dbReference type="RefSeq" id="XP_054830931.1">
    <property type="nucleotide sequence ID" value="XM_054974956.1"/>
</dbReference>
<dbReference type="GeneID" id="129326663"/>
<organism evidence="3 4">
    <name type="scientific">Eublepharis macularius</name>
    <name type="common">Leopard gecko</name>
    <name type="synonym">Cyrtodactylus macularius</name>
    <dbReference type="NCBI Taxonomy" id="481883"/>
    <lineage>
        <taxon>Eukaryota</taxon>
        <taxon>Metazoa</taxon>
        <taxon>Chordata</taxon>
        <taxon>Craniata</taxon>
        <taxon>Vertebrata</taxon>
        <taxon>Euteleostomi</taxon>
        <taxon>Lepidosauria</taxon>
        <taxon>Squamata</taxon>
        <taxon>Bifurcata</taxon>
        <taxon>Gekkota</taxon>
        <taxon>Eublepharidae</taxon>
        <taxon>Eublepharinae</taxon>
        <taxon>Eublepharis</taxon>
    </lineage>
</organism>
<keyword evidence="1" id="KW-0812">Transmembrane</keyword>
<evidence type="ECO:0000313" key="4">
    <source>
        <dbReference type="RefSeq" id="XP_054830931.1"/>
    </source>
</evidence>
<gene>
    <name evidence="4" type="primary">LOC129326663</name>
</gene>
<keyword evidence="1" id="KW-0472">Membrane</keyword>
<feature type="domain" description="Ig-like" evidence="2">
    <location>
        <begin position="48"/>
        <end position="135"/>
    </location>
</feature>
<dbReference type="SUPFAM" id="SSF48726">
    <property type="entry name" value="Immunoglobulin"/>
    <property type="match status" value="1"/>
</dbReference>
<keyword evidence="1" id="KW-1133">Transmembrane helix</keyword>
<dbReference type="InterPro" id="IPR013106">
    <property type="entry name" value="Ig_V-set"/>
</dbReference>
<dbReference type="InterPro" id="IPR007110">
    <property type="entry name" value="Ig-like_dom"/>
</dbReference>
<proteinExistence type="predicted"/>
<dbReference type="InterPro" id="IPR003599">
    <property type="entry name" value="Ig_sub"/>
</dbReference>
<accession>A0AA97J4Q5</accession>
<keyword evidence="3" id="KW-1185">Reference proteome</keyword>
<dbReference type="KEGG" id="emc:129326663"/>
<dbReference type="PROSITE" id="PS50835">
    <property type="entry name" value="IG_LIKE"/>
    <property type="match status" value="1"/>
</dbReference>
<dbReference type="Proteomes" id="UP001190640">
    <property type="component" value="Chromosome 3"/>
</dbReference>
<sequence length="192" mass="21375">MMTALDWQARLERNYLASAFLTMLLGIKISGGDTLEIIYPTKFLHLQEGDSLILNCTVVFRQGPSDGLDAHWCKQAAESSICAKIGVTLEKVVSKELSDFEGVEHLTVLLRIPQVNVSDSGNYQCRAQTKALDFTAMGHYIRVNVSATQTSVNTSSKSYDMQRYKALGMDFQMLKTCVLILALVAIMLPIYR</sequence>
<dbReference type="InterPro" id="IPR013783">
    <property type="entry name" value="Ig-like_fold"/>
</dbReference>
<dbReference type="SMART" id="SM00409">
    <property type="entry name" value="IG"/>
    <property type="match status" value="1"/>
</dbReference>
<dbReference type="Pfam" id="PF07686">
    <property type="entry name" value="V-set"/>
    <property type="match status" value="1"/>
</dbReference>
<evidence type="ECO:0000256" key="1">
    <source>
        <dbReference type="SAM" id="Phobius"/>
    </source>
</evidence>
<dbReference type="InterPro" id="IPR036179">
    <property type="entry name" value="Ig-like_dom_sf"/>
</dbReference>
<evidence type="ECO:0000259" key="2">
    <source>
        <dbReference type="PROSITE" id="PS50835"/>
    </source>
</evidence>
<dbReference type="Gene3D" id="2.60.40.10">
    <property type="entry name" value="Immunoglobulins"/>
    <property type="match status" value="1"/>
</dbReference>
<name>A0AA97J4Q5_EUBMA</name>
<dbReference type="AlphaFoldDB" id="A0AA97J4Q5"/>
<feature type="transmembrane region" description="Helical" evidence="1">
    <location>
        <begin position="173"/>
        <end position="191"/>
    </location>
</feature>
<protein>
    <submittedName>
        <fullName evidence="4">CD160 antigen-like</fullName>
    </submittedName>
</protein>